<dbReference type="AlphaFoldDB" id="A0AAW9K0U8"/>
<dbReference type="Proteomes" id="UP001290462">
    <property type="component" value="Unassembled WGS sequence"/>
</dbReference>
<dbReference type="PANTHER" id="PTHR30337">
    <property type="entry name" value="COMPONENT OF ATP-DEPENDENT DSDNA EXONUCLEASE"/>
    <property type="match status" value="1"/>
</dbReference>
<keyword evidence="5 7" id="KW-0378">Hydrolase</keyword>
<evidence type="ECO:0000256" key="6">
    <source>
        <dbReference type="ARBA" id="ARBA00022839"/>
    </source>
</evidence>
<dbReference type="Gene3D" id="3.60.21.10">
    <property type="match status" value="1"/>
</dbReference>
<keyword evidence="4 7" id="KW-0540">Nuclease</keyword>
<dbReference type="InterPro" id="IPR029052">
    <property type="entry name" value="Metallo-depent_PP-like"/>
</dbReference>
<comment type="function">
    <text evidence="7">SbcCD cleaves DNA hairpin structures. These structures can inhibit DNA replication and are intermediates in certain DNA recombination reactions. The complex acts as a 3'-&gt;5' double strand exonuclease that can open hairpins. It also has a 5' single-strand endonuclease activity.</text>
</comment>
<evidence type="ECO:0000256" key="3">
    <source>
        <dbReference type="ARBA" id="ARBA00013365"/>
    </source>
</evidence>
<protein>
    <recommendedName>
        <fullName evidence="3 7">Nuclease SbcCD subunit D</fullName>
    </recommendedName>
</protein>
<dbReference type="InterPro" id="IPR041796">
    <property type="entry name" value="Mre11_N"/>
</dbReference>
<comment type="subunit">
    <text evidence="2 7">Heterodimer of SbcC and SbcD.</text>
</comment>
<sequence length="383" mass="43884">MKFIHTADWHIGKKIHGFQLLKEQREVFEQMLEVAIREEVDAIVVAGDLYDRAVPPSEAVALLNQLFVELNIENRFPILAISGNHDSPTRLETGGPWYQTLNFHLHTKISQSLKPIVIGNTQFFLLPYFEPIDARLYFKDETLVTHELAAKRVVEEMEKQFNSEYNQVLVAHLFVAGSLRTESETEVMVGGLDQVSASIFNAFDYVALGHLHDPNATRHAKLQYSGTLLKFSISEANQQKGFKLIELSDEGELTNQFFPVSPEKELRVLEGFFADLIEPTYYEAQKRDDFIYVQLKDTKMIPDAMNRLREIYPNVLGMERLDRSGLMATMNLTTREKLKTKDPSELFKDYYEEVMGEALSSKQETLLNELLQNLDVTNKGGRN</sequence>
<keyword evidence="7" id="KW-0235">DNA replication</keyword>
<dbReference type="GO" id="GO:0006310">
    <property type="term" value="P:DNA recombination"/>
    <property type="evidence" value="ECO:0007669"/>
    <property type="project" value="UniProtKB-KW"/>
</dbReference>
<evidence type="ECO:0000256" key="2">
    <source>
        <dbReference type="ARBA" id="ARBA00011322"/>
    </source>
</evidence>
<dbReference type="InterPro" id="IPR004843">
    <property type="entry name" value="Calcineurin-like_PHP"/>
</dbReference>
<evidence type="ECO:0000256" key="1">
    <source>
        <dbReference type="ARBA" id="ARBA00010555"/>
    </source>
</evidence>
<evidence type="ECO:0000256" key="4">
    <source>
        <dbReference type="ARBA" id="ARBA00022722"/>
    </source>
</evidence>
<dbReference type="Pfam" id="PF12320">
    <property type="entry name" value="SbcD_C"/>
    <property type="match status" value="1"/>
</dbReference>
<dbReference type="RefSeq" id="WP_010053060.1">
    <property type="nucleotide sequence ID" value="NZ_CAJGUR010000011.1"/>
</dbReference>
<dbReference type="EMBL" id="JAVBVO010000003">
    <property type="protein sequence ID" value="MDZ5758155.1"/>
    <property type="molecule type" value="Genomic_DNA"/>
</dbReference>
<organism evidence="10 11">
    <name type="scientific">Carnobacterium maltaromaticum</name>
    <name type="common">Carnobacterium piscicola</name>
    <dbReference type="NCBI Taxonomy" id="2751"/>
    <lineage>
        <taxon>Bacteria</taxon>
        <taxon>Bacillati</taxon>
        <taxon>Bacillota</taxon>
        <taxon>Bacilli</taxon>
        <taxon>Lactobacillales</taxon>
        <taxon>Carnobacteriaceae</taxon>
        <taxon>Carnobacterium</taxon>
    </lineage>
</organism>
<evidence type="ECO:0000256" key="7">
    <source>
        <dbReference type="RuleBase" id="RU363069"/>
    </source>
</evidence>
<dbReference type="NCBIfam" id="TIGR00619">
    <property type="entry name" value="sbcd"/>
    <property type="match status" value="1"/>
</dbReference>
<dbReference type="Pfam" id="PF00149">
    <property type="entry name" value="Metallophos"/>
    <property type="match status" value="1"/>
</dbReference>
<feature type="domain" description="Nuclease SbcCD subunit D C-terminal" evidence="9">
    <location>
        <begin position="264"/>
        <end position="354"/>
    </location>
</feature>
<evidence type="ECO:0000256" key="5">
    <source>
        <dbReference type="ARBA" id="ARBA00022801"/>
    </source>
</evidence>
<keyword evidence="7" id="KW-0255">Endonuclease</keyword>
<dbReference type="InterPro" id="IPR004593">
    <property type="entry name" value="SbcD"/>
</dbReference>
<reference evidence="10" key="1">
    <citation type="submission" date="2023-08" db="EMBL/GenBank/DDBJ databases">
        <title>Genomic characterization of piscicolin 126 produced by Carnobacterium maltaromaticum CM22 strain isolated from salmon (Salmo salar).</title>
        <authorList>
            <person name="Gonzalez-Gragera E."/>
            <person name="Garcia-Lopez J.D."/>
            <person name="Teso-Perez C."/>
            <person name="Gimenez-Hernandez I."/>
            <person name="Peralta-Sanchez J.M."/>
            <person name="Valdivia E."/>
            <person name="Montalban-Lopez M."/>
            <person name="Martin-Platero A.M."/>
            <person name="Banos A."/>
            <person name="Martinez-Bueno M."/>
        </authorList>
    </citation>
    <scope>NUCLEOTIDE SEQUENCE</scope>
    <source>
        <strain evidence="10">CM22</strain>
    </source>
</reference>
<dbReference type="GO" id="GO:0006260">
    <property type="term" value="P:DNA replication"/>
    <property type="evidence" value="ECO:0007669"/>
    <property type="project" value="UniProtKB-KW"/>
</dbReference>
<comment type="caution">
    <text evidence="10">The sequence shown here is derived from an EMBL/GenBank/DDBJ whole genome shotgun (WGS) entry which is preliminary data.</text>
</comment>
<dbReference type="GO" id="GO:0008408">
    <property type="term" value="F:3'-5' exonuclease activity"/>
    <property type="evidence" value="ECO:0007669"/>
    <property type="project" value="InterPro"/>
</dbReference>
<proteinExistence type="inferred from homology"/>
<comment type="similarity">
    <text evidence="1 7">Belongs to the SbcD family.</text>
</comment>
<keyword evidence="6 7" id="KW-0269">Exonuclease</keyword>
<dbReference type="GO" id="GO:0004519">
    <property type="term" value="F:endonuclease activity"/>
    <property type="evidence" value="ECO:0007669"/>
    <property type="project" value="UniProtKB-KW"/>
</dbReference>
<dbReference type="PANTHER" id="PTHR30337:SF0">
    <property type="entry name" value="NUCLEASE SBCCD SUBUNIT D"/>
    <property type="match status" value="1"/>
</dbReference>
<dbReference type="InterPro" id="IPR050535">
    <property type="entry name" value="DNA_Repair-Maintenance_Comp"/>
</dbReference>
<dbReference type="SUPFAM" id="SSF56300">
    <property type="entry name" value="Metallo-dependent phosphatases"/>
    <property type="match status" value="1"/>
</dbReference>
<keyword evidence="7" id="KW-0233">DNA recombination</keyword>
<dbReference type="CDD" id="cd00840">
    <property type="entry name" value="MPP_Mre11_N"/>
    <property type="match status" value="1"/>
</dbReference>
<dbReference type="InterPro" id="IPR026843">
    <property type="entry name" value="SbcD_C"/>
</dbReference>
<evidence type="ECO:0000313" key="11">
    <source>
        <dbReference type="Proteomes" id="UP001290462"/>
    </source>
</evidence>
<evidence type="ECO:0000259" key="8">
    <source>
        <dbReference type="Pfam" id="PF00149"/>
    </source>
</evidence>
<evidence type="ECO:0000259" key="9">
    <source>
        <dbReference type="Pfam" id="PF12320"/>
    </source>
</evidence>
<accession>A0AAW9K0U8</accession>
<evidence type="ECO:0000313" key="10">
    <source>
        <dbReference type="EMBL" id="MDZ5758155.1"/>
    </source>
</evidence>
<gene>
    <name evidence="7" type="primary">sbcD</name>
    <name evidence="10" type="ORF">RAK27_05730</name>
</gene>
<name>A0AAW9K0U8_CARML</name>
<feature type="domain" description="Calcineurin-like phosphoesterase" evidence="8">
    <location>
        <begin position="1"/>
        <end position="214"/>
    </location>
</feature>